<dbReference type="GO" id="GO:0003755">
    <property type="term" value="F:peptidyl-prolyl cis-trans isomerase activity"/>
    <property type="evidence" value="ECO:0007669"/>
    <property type="project" value="UniProtKB-UniRule"/>
</dbReference>
<evidence type="ECO:0000256" key="1">
    <source>
        <dbReference type="ARBA" id="ARBA00000971"/>
    </source>
</evidence>
<comment type="catalytic activity">
    <reaction evidence="1 5 6">
        <text>[protein]-peptidylproline (omega=180) = [protein]-peptidylproline (omega=0)</text>
        <dbReference type="Rhea" id="RHEA:16237"/>
        <dbReference type="Rhea" id="RHEA-COMP:10747"/>
        <dbReference type="Rhea" id="RHEA-COMP:10748"/>
        <dbReference type="ChEBI" id="CHEBI:83833"/>
        <dbReference type="ChEBI" id="CHEBI:83834"/>
        <dbReference type="EC" id="5.2.1.8"/>
    </reaction>
</comment>
<dbReference type="PANTHER" id="PTHR43811">
    <property type="entry name" value="FKBP-TYPE PEPTIDYL-PROLYL CIS-TRANS ISOMERASE FKPA"/>
    <property type="match status" value="1"/>
</dbReference>
<dbReference type="EMBL" id="JACHCA010000006">
    <property type="protein sequence ID" value="MBB6128429.1"/>
    <property type="molecule type" value="Genomic_DNA"/>
</dbReference>
<reference evidence="11 12" key="1">
    <citation type="submission" date="2020-08" db="EMBL/GenBank/DDBJ databases">
        <title>Genomic Encyclopedia of Type Strains, Phase IV (KMG-V): Genome sequencing to study the core and pangenomes of soil and plant-associated prokaryotes.</title>
        <authorList>
            <person name="Whitman W."/>
        </authorList>
    </citation>
    <scope>NUCLEOTIDE SEQUENCE [LARGE SCALE GENOMIC DNA]</scope>
    <source>
        <strain evidence="9 11">ANJLi2</strain>
        <strain evidence="10 12">MP601</strain>
    </source>
</reference>
<evidence type="ECO:0000256" key="6">
    <source>
        <dbReference type="RuleBase" id="RU003915"/>
    </source>
</evidence>
<comment type="caution">
    <text evidence="10">The sequence shown here is derived from an EMBL/GenBank/DDBJ whole genome shotgun (WGS) entry which is preliminary data.</text>
</comment>
<keyword evidence="4 5" id="KW-0413">Isomerase</keyword>
<keyword evidence="7" id="KW-0732">Signal</keyword>
<name>A0A841JB78_9SPHI</name>
<protein>
    <recommendedName>
        <fullName evidence="6">Peptidyl-prolyl cis-trans isomerase</fullName>
        <ecNumber evidence="6">5.2.1.8</ecNumber>
    </recommendedName>
</protein>
<proteinExistence type="inferred from homology"/>
<evidence type="ECO:0000313" key="11">
    <source>
        <dbReference type="Proteomes" id="UP000541583"/>
    </source>
</evidence>
<dbReference type="InterPro" id="IPR046357">
    <property type="entry name" value="PPIase_dom_sf"/>
</dbReference>
<evidence type="ECO:0000256" key="3">
    <source>
        <dbReference type="ARBA" id="ARBA00023110"/>
    </source>
</evidence>
<dbReference type="AlphaFoldDB" id="A0A841JB78"/>
<keyword evidence="3 5" id="KW-0697">Rotamase</keyword>
<dbReference type="Proteomes" id="UP000541583">
    <property type="component" value="Unassembled WGS sequence"/>
</dbReference>
<dbReference type="Proteomes" id="UP000548326">
    <property type="component" value="Unassembled WGS sequence"/>
</dbReference>
<evidence type="ECO:0000313" key="9">
    <source>
        <dbReference type="EMBL" id="MBB6110465.1"/>
    </source>
</evidence>
<feature type="domain" description="PPIase FKBP-type" evidence="8">
    <location>
        <begin position="80"/>
        <end position="161"/>
    </location>
</feature>
<accession>A0A841JB78</accession>
<dbReference type="InterPro" id="IPR001179">
    <property type="entry name" value="PPIase_FKBP_dom"/>
</dbReference>
<dbReference type="SUPFAM" id="SSF54534">
    <property type="entry name" value="FKBP-like"/>
    <property type="match status" value="1"/>
</dbReference>
<evidence type="ECO:0000256" key="2">
    <source>
        <dbReference type="ARBA" id="ARBA00006577"/>
    </source>
</evidence>
<feature type="chain" id="PRO_5032971288" description="Peptidyl-prolyl cis-trans isomerase" evidence="7">
    <location>
        <begin position="20"/>
        <end position="161"/>
    </location>
</feature>
<sequence>MKRYFVLLGLAIITLSACLKTDPQKPPVVVDPATQAATDDAAIKTYLAAHTDITATKDTTTGLYYQIVNPGTGPANPSGGSNVTISFTGKLLNDNPFDSEVNYQISLSGAIPGLTIGVPLIKKGGRIILLIPSKLGYGNVANGPIPPNSVLIFTIDLISIN</sequence>
<gene>
    <name evidence="10" type="ORF">HDF22_002550</name>
    <name evidence="9" type="ORF">HDF23_003221</name>
</gene>
<dbReference type="PROSITE" id="PS51257">
    <property type="entry name" value="PROKAR_LIPOPROTEIN"/>
    <property type="match status" value="1"/>
</dbReference>
<dbReference type="EMBL" id="JACHCB010000007">
    <property type="protein sequence ID" value="MBB6110465.1"/>
    <property type="molecule type" value="Genomic_DNA"/>
</dbReference>
<comment type="similarity">
    <text evidence="2 6">Belongs to the FKBP-type PPIase family.</text>
</comment>
<dbReference type="PANTHER" id="PTHR43811:SF19">
    <property type="entry name" value="39 KDA FK506-BINDING NUCLEAR PROTEIN"/>
    <property type="match status" value="1"/>
</dbReference>
<dbReference type="EC" id="5.2.1.8" evidence="6"/>
<dbReference type="RefSeq" id="WP_175614109.1">
    <property type="nucleotide sequence ID" value="NZ_FTMG01000006.1"/>
</dbReference>
<evidence type="ECO:0000256" key="5">
    <source>
        <dbReference type="PROSITE-ProRule" id="PRU00277"/>
    </source>
</evidence>
<dbReference type="PROSITE" id="PS50059">
    <property type="entry name" value="FKBP_PPIASE"/>
    <property type="match status" value="1"/>
</dbReference>
<evidence type="ECO:0000259" key="8">
    <source>
        <dbReference type="PROSITE" id="PS50059"/>
    </source>
</evidence>
<dbReference type="Gene3D" id="3.10.50.40">
    <property type="match status" value="1"/>
</dbReference>
<evidence type="ECO:0000313" key="10">
    <source>
        <dbReference type="EMBL" id="MBB6128429.1"/>
    </source>
</evidence>
<dbReference type="Pfam" id="PF00254">
    <property type="entry name" value="FKBP_C"/>
    <property type="match status" value="1"/>
</dbReference>
<feature type="signal peptide" evidence="7">
    <location>
        <begin position="1"/>
        <end position="19"/>
    </location>
</feature>
<evidence type="ECO:0000256" key="7">
    <source>
        <dbReference type="SAM" id="SignalP"/>
    </source>
</evidence>
<evidence type="ECO:0000256" key="4">
    <source>
        <dbReference type="ARBA" id="ARBA00023235"/>
    </source>
</evidence>
<evidence type="ECO:0000313" key="12">
    <source>
        <dbReference type="Proteomes" id="UP000548326"/>
    </source>
</evidence>
<keyword evidence="11" id="KW-1185">Reference proteome</keyword>
<organism evidence="10 12">
    <name type="scientific">Mucilaginibacter lappiensis</name>
    <dbReference type="NCBI Taxonomy" id="354630"/>
    <lineage>
        <taxon>Bacteria</taxon>
        <taxon>Pseudomonadati</taxon>
        <taxon>Bacteroidota</taxon>
        <taxon>Sphingobacteriia</taxon>
        <taxon>Sphingobacteriales</taxon>
        <taxon>Sphingobacteriaceae</taxon>
        <taxon>Mucilaginibacter</taxon>
    </lineage>
</organism>